<gene>
    <name evidence="3 4" type="primary">LOC114849476</name>
</gene>
<protein>
    <submittedName>
        <fullName evidence="3 4">Uncharacterized protein LOC114849476 isoform X1</fullName>
    </submittedName>
</protein>
<dbReference type="PANTHER" id="PTHR34488:SF1">
    <property type="entry name" value="SI:CH211-245H14.1-RELATED"/>
    <property type="match status" value="1"/>
</dbReference>
<dbReference type="PANTHER" id="PTHR34488">
    <property type="entry name" value="SI:CH211-245H14.1-RELATED"/>
    <property type="match status" value="1"/>
</dbReference>
<keyword evidence="2" id="KW-1185">Reference proteome</keyword>
<feature type="compositionally biased region" description="Polar residues" evidence="1">
    <location>
        <begin position="1"/>
        <end position="17"/>
    </location>
</feature>
<reference evidence="3 4" key="1">
    <citation type="submission" date="2025-04" db="UniProtKB">
        <authorList>
            <consortium name="RefSeq"/>
        </authorList>
    </citation>
    <scope>IDENTIFICATION</scope>
</reference>
<sequence>MLFIYSQSHGTALTESQNRPEKKPHAEPKDEDHAEKICDEDEHFVNVEKPSDKPSILVVMHHTFNSDHVVAGSRRLVTKPNVLLTVDCLFYEGHFLKCERNNAAWDEVKKKLEVYDNQKKVTLKASQTLFYIFLAGKTNGAHRDFVKKLEAVGHTETSSPEGCDYIVRFCPVASRVGTDVNAALNKIPDPAASETVKLAVSCRVAGSRWVIRPVLCGDVNGSAAGCGGGSRRAGAGESSRWSARTRVYRGLQVERTRAGENKEQKEQGASLWSRQLFISVFVVTPVLLFGPIMMADFQVPPLFVACISGSSDVSAGEPVSWNMSDQLVGNKEPPVCVKNDAGNKNCAIRPSVGKDCSEAQNKMPVLGNKFAVILAGKTNKAHRDFVKKLEAVGQTEVSSPEGCDYVVCFCPVASRVGTDVSEALDRIPADKPSILVVMHHTFNHDHVVAESRRLVTKSNVHLTLDCLFNGRHFLDCKRNDAAWDEVKKKLGVYDNEELSLSWSLLNWIGFRLLLALVLEASCCKSTTDSRNRPEKKPHAEPNDEDPDVKRSKVEEHAQTSDKDEDFVNVEKPWRTFFVVSAGKTNGAHRDFVKKLEAVGQTEASSPEGCDYVVCFCPVASRVGTDVSEALDRIPADKPSILVVMHHTFNHDHVVAESRRLVTKSNVHLTLDCLFNGRHFLDCKRNDAAWDEVKKKLGVYDNEELSLSWSLLNWIGFRLLLALVLEASCCKSTTASKSATDQAPVLKSATDQDQASESVPHQDQASESVPHQDQASESVTHQDQASESVPHQDQASK</sequence>
<feature type="region of interest" description="Disordered" evidence="1">
    <location>
        <begin position="526"/>
        <end position="564"/>
    </location>
</feature>
<evidence type="ECO:0000256" key="1">
    <source>
        <dbReference type="SAM" id="MobiDB-lite"/>
    </source>
</evidence>
<organism evidence="2 4">
    <name type="scientific">Betta splendens</name>
    <name type="common">Siamese fighting fish</name>
    <dbReference type="NCBI Taxonomy" id="158456"/>
    <lineage>
        <taxon>Eukaryota</taxon>
        <taxon>Metazoa</taxon>
        <taxon>Chordata</taxon>
        <taxon>Craniata</taxon>
        <taxon>Vertebrata</taxon>
        <taxon>Euteleostomi</taxon>
        <taxon>Actinopterygii</taxon>
        <taxon>Neopterygii</taxon>
        <taxon>Teleostei</taxon>
        <taxon>Neoteleostei</taxon>
        <taxon>Acanthomorphata</taxon>
        <taxon>Anabantaria</taxon>
        <taxon>Anabantiformes</taxon>
        <taxon>Anabantoidei</taxon>
        <taxon>Osphronemidae</taxon>
        <taxon>Betta</taxon>
    </lineage>
</organism>
<evidence type="ECO:0000313" key="2">
    <source>
        <dbReference type="Proteomes" id="UP000515150"/>
    </source>
</evidence>
<feature type="compositionally biased region" description="Basic and acidic residues" evidence="1">
    <location>
        <begin position="527"/>
        <end position="561"/>
    </location>
</feature>
<dbReference type="Proteomes" id="UP000515150">
    <property type="component" value="Chromosome 24"/>
</dbReference>
<dbReference type="GeneID" id="114849476"/>
<dbReference type="RefSeq" id="XP_055362379.1">
    <property type="nucleotide sequence ID" value="XM_055506404.1"/>
</dbReference>
<dbReference type="OrthoDB" id="8446971at2759"/>
<evidence type="ECO:0000313" key="3">
    <source>
        <dbReference type="RefSeq" id="XP_055362378.1"/>
    </source>
</evidence>
<feature type="region of interest" description="Disordered" evidence="1">
    <location>
        <begin position="739"/>
        <end position="796"/>
    </location>
</feature>
<dbReference type="AlphaFoldDB" id="A0A9W2XL22"/>
<feature type="compositionally biased region" description="Polar residues" evidence="1">
    <location>
        <begin position="748"/>
        <end position="796"/>
    </location>
</feature>
<dbReference type="RefSeq" id="XP_055362378.1">
    <property type="nucleotide sequence ID" value="XM_055506403.1"/>
</dbReference>
<feature type="region of interest" description="Disordered" evidence="1">
    <location>
        <begin position="1"/>
        <end position="32"/>
    </location>
</feature>
<name>A0A9W2XL22_BETSP</name>
<accession>A0A9W2XL22</accession>
<feature type="compositionally biased region" description="Basic and acidic residues" evidence="1">
    <location>
        <begin position="18"/>
        <end position="32"/>
    </location>
</feature>
<proteinExistence type="predicted"/>
<evidence type="ECO:0000313" key="4">
    <source>
        <dbReference type="RefSeq" id="XP_055362379.1"/>
    </source>
</evidence>